<keyword evidence="2" id="KW-1185">Reference proteome</keyword>
<proteinExistence type="predicted"/>
<dbReference type="Proteomes" id="UP000828941">
    <property type="component" value="Chromosome 1"/>
</dbReference>
<organism evidence="1 2">
    <name type="scientific">Bauhinia variegata</name>
    <name type="common">Purple orchid tree</name>
    <name type="synonym">Phanera variegata</name>
    <dbReference type="NCBI Taxonomy" id="167791"/>
    <lineage>
        <taxon>Eukaryota</taxon>
        <taxon>Viridiplantae</taxon>
        <taxon>Streptophyta</taxon>
        <taxon>Embryophyta</taxon>
        <taxon>Tracheophyta</taxon>
        <taxon>Spermatophyta</taxon>
        <taxon>Magnoliopsida</taxon>
        <taxon>eudicotyledons</taxon>
        <taxon>Gunneridae</taxon>
        <taxon>Pentapetalae</taxon>
        <taxon>rosids</taxon>
        <taxon>fabids</taxon>
        <taxon>Fabales</taxon>
        <taxon>Fabaceae</taxon>
        <taxon>Cercidoideae</taxon>
        <taxon>Cercideae</taxon>
        <taxon>Bauhiniinae</taxon>
        <taxon>Bauhinia</taxon>
    </lineage>
</organism>
<evidence type="ECO:0000313" key="2">
    <source>
        <dbReference type="Proteomes" id="UP000828941"/>
    </source>
</evidence>
<evidence type="ECO:0000313" key="1">
    <source>
        <dbReference type="EMBL" id="KAI4356034.1"/>
    </source>
</evidence>
<reference evidence="1 2" key="1">
    <citation type="journal article" date="2022" name="DNA Res.">
        <title>Chromosomal-level genome assembly of the orchid tree Bauhinia variegata (Leguminosae; Cercidoideae) supports the allotetraploid origin hypothesis of Bauhinia.</title>
        <authorList>
            <person name="Zhong Y."/>
            <person name="Chen Y."/>
            <person name="Zheng D."/>
            <person name="Pang J."/>
            <person name="Liu Y."/>
            <person name="Luo S."/>
            <person name="Meng S."/>
            <person name="Qian L."/>
            <person name="Wei D."/>
            <person name="Dai S."/>
            <person name="Zhou R."/>
        </authorList>
    </citation>
    <scope>NUCLEOTIDE SEQUENCE [LARGE SCALE GENOMIC DNA]</scope>
    <source>
        <strain evidence="1">BV-YZ2020</strain>
    </source>
</reference>
<dbReference type="EMBL" id="CM039426">
    <property type="protein sequence ID" value="KAI4356034.1"/>
    <property type="molecule type" value="Genomic_DNA"/>
</dbReference>
<comment type="caution">
    <text evidence="1">The sequence shown here is derived from an EMBL/GenBank/DDBJ whole genome shotgun (WGS) entry which is preliminary data.</text>
</comment>
<name>A0ACB9Q6X7_BAUVA</name>
<accession>A0ACB9Q6X7</accession>
<protein>
    <submittedName>
        <fullName evidence="1">Uncharacterized protein</fullName>
    </submittedName>
</protein>
<sequence length="249" mass="28166">MLFWQVLLLQHFVDILDSLEARNSKPFSNKGNAVKVVALEVVVDGGTKVSEEEFRVLTELLMKKLLKLDTIEADGEAKLQRKAEKRIHFNPSTITLMLFEQNFVDTLDSLKARNSSPFGDNGNDAKAQAEFPSEDYEELHDEAPQLENTCVDSLVTARNSQRGEVHTWKLALGGSFLEKELERLVVGDCLPQEDALLLSRFLSVYPSMPLTNPEHSDSFISFGYRSLVHLLRFLEHHTPASVHESDRLE</sequence>
<gene>
    <name evidence="1" type="ORF">L6164_000087</name>
</gene>